<evidence type="ECO:0000256" key="6">
    <source>
        <dbReference type="ARBA" id="ARBA00023139"/>
    </source>
</evidence>
<dbReference type="FunFam" id="3.40.50.300:FF:000692">
    <property type="entry name" value="Guanine nucleotide-binding protein subunit alpha"/>
    <property type="match status" value="1"/>
</dbReference>
<dbReference type="GO" id="GO:0005737">
    <property type="term" value="C:cytoplasm"/>
    <property type="evidence" value="ECO:0007669"/>
    <property type="project" value="TreeGrafter"/>
</dbReference>
<dbReference type="GO" id="GO:0001664">
    <property type="term" value="F:G protein-coupled receptor binding"/>
    <property type="evidence" value="ECO:0007669"/>
    <property type="project" value="TreeGrafter"/>
</dbReference>
<dbReference type="SMART" id="SM00275">
    <property type="entry name" value="G_alpha"/>
    <property type="match status" value="1"/>
</dbReference>
<dbReference type="PRINTS" id="PR00318">
    <property type="entry name" value="GPROTEINA"/>
</dbReference>
<reference evidence="11" key="1">
    <citation type="submission" date="2016-11" db="UniProtKB">
        <authorList>
            <consortium name="WormBaseParasite"/>
        </authorList>
    </citation>
    <scope>IDENTIFICATION</scope>
</reference>
<dbReference type="GO" id="GO:0003924">
    <property type="term" value="F:GTPase activity"/>
    <property type="evidence" value="ECO:0007669"/>
    <property type="project" value="InterPro"/>
</dbReference>
<dbReference type="InterPro" id="IPR027417">
    <property type="entry name" value="P-loop_NTPase"/>
</dbReference>
<dbReference type="PROSITE" id="PS51882">
    <property type="entry name" value="G_ALPHA"/>
    <property type="match status" value="1"/>
</dbReference>
<keyword evidence="5 9" id="KW-0342">GTP-binding</keyword>
<dbReference type="GO" id="GO:0046872">
    <property type="term" value="F:metal ion binding"/>
    <property type="evidence" value="ECO:0007669"/>
    <property type="project" value="UniProtKB-KW"/>
</dbReference>
<evidence type="ECO:0000313" key="10">
    <source>
        <dbReference type="Proteomes" id="UP000095283"/>
    </source>
</evidence>
<keyword evidence="6" id="KW-0564">Palmitate</keyword>
<evidence type="ECO:0000256" key="1">
    <source>
        <dbReference type="ARBA" id="ARBA00011356"/>
    </source>
</evidence>
<feature type="binding site" evidence="9">
    <location>
        <begin position="3"/>
        <end position="7"/>
    </location>
    <ligand>
        <name>GTP</name>
        <dbReference type="ChEBI" id="CHEBI:37565"/>
    </ligand>
</feature>
<dbReference type="PANTHER" id="PTHR10218">
    <property type="entry name" value="GTP-BINDING PROTEIN ALPHA SUBUNIT"/>
    <property type="match status" value="1"/>
</dbReference>
<keyword evidence="4 9" id="KW-0547">Nucleotide-binding</keyword>
<sequence>MVDVGGQRTERRKWIHCFDNVNMILFVVSMSDYDLQDPEDSRQNRMLQNFEIFRTIVQSDFFKNATVVLFLNKYDVFRDKLNSSPLQKCWSHYNGDNSVDDATEFMKKQFRRCIHERHKYFNFVTTATDTNNIELVFSSAIAHIINESLKSTGLHE</sequence>
<dbReference type="Pfam" id="PF00503">
    <property type="entry name" value="G-alpha"/>
    <property type="match status" value="1"/>
</dbReference>
<evidence type="ECO:0000256" key="3">
    <source>
        <dbReference type="ARBA" id="ARBA00022723"/>
    </source>
</evidence>
<evidence type="ECO:0000256" key="5">
    <source>
        <dbReference type="ARBA" id="ARBA00023134"/>
    </source>
</evidence>
<dbReference type="GO" id="GO:0005834">
    <property type="term" value="C:heterotrimeric G-protein complex"/>
    <property type="evidence" value="ECO:0007669"/>
    <property type="project" value="TreeGrafter"/>
</dbReference>
<dbReference type="AlphaFoldDB" id="A0A1I7WLE9"/>
<dbReference type="GO" id="GO:0007188">
    <property type="term" value="P:adenylate cyclase-modulating G protein-coupled receptor signaling pathway"/>
    <property type="evidence" value="ECO:0007669"/>
    <property type="project" value="TreeGrafter"/>
</dbReference>
<dbReference type="Proteomes" id="UP000095283">
    <property type="component" value="Unplaced"/>
</dbReference>
<dbReference type="PANTHER" id="PTHR10218:SF247">
    <property type="entry name" value="GUANINE NUCLEOTIDE-BINDING PROTEIN ALPHA-6 SUBUNIT"/>
    <property type="match status" value="1"/>
</dbReference>
<keyword evidence="7" id="KW-0807">Transducer</keyword>
<evidence type="ECO:0000313" key="11">
    <source>
        <dbReference type="WBParaSite" id="Hba_05965"/>
    </source>
</evidence>
<feature type="binding site" evidence="9">
    <location>
        <begin position="72"/>
        <end position="75"/>
    </location>
    <ligand>
        <name>GTP</name>
        <dbReference type="ChEBI" id="CHEBI:37565"/>
    </ligand>
</feature>
<evidence type="ECO:0000256" key="7">
    <source>
        <dbReference type="ARBA" id="ARBA00023224"/>
    </source>
</evidence>
<keyword evidence="8" id="KW-0449">Lipoprotein</keyword>
<feature type="binding site" evidence="9">
    <location>
        <position position="127"/>
    </location>
    <ligand>
        <name>GTP</name>
        <dbReference type="ChEBI" id="CHEBI:37565"/>
    </ligand>
</feature>
<evidence type="ECO:0000256" key="2">
    <source>
        <dbReference type="ARBA" id="ARBA00022707"/>
    </source>
</evidence>
<dbReference type="InterPro" id="IPR001019">
    <property type="entry name" value="Gprotein_alpha_su"/>
</dbReference>
<keyword evidence="3" id="KW-0479">Metal-binding</keyword>
<name>A0A1I7WLE9_HETBA</name>
<dbReference type="Gene3D" id="3.40.50.300">
    <property type="entry name" value="P-loop containing nucleotide triphosphate hydrolases"/>
    <property type="match status" value="1"/>
</dbReference>
<dbReference type="WBParaSite" id="Hba_05965">
    <property type="protein sequence ID" value="Hba_05965"/>
    <property type="gene ID" value="Hba_05965"/>
</dbReference>
<keyword evidence="2" id="KW-0519">Myristate</keyword>
<organism evidence="10 11">
    <name type="scientific">Heterorhabditis bacteriophora</name>
    <name type="common">Entomopathogenic nematode worm</name>
    <dbReference type="NCBI Taxonomy" id="37862"/>
    <lineage>
        <taxon>Eukaryota</taxon>
        <taxon>Metazoa</taxon>
        <taxon>Ecdysozoa</taxon>
        <taxon>Nematoda</taxon>
        <taxon>Chromadorea</taxon>
        <taxon>Rhabditida</taxon>
        <taxon>Rhabditina</taxon>
        <taxon>Rhabditomorpha</taxon>
        <taxon>Strongyloidea</taxon>
        <taxon>Heterorhabditidae</taxon>
        <taxon>Heterorhabditis</taxon>
    </lineage>
</organism>
<dbReference type="GO" id="GO:0031683">
    <property type="term" value="F:G-protein beta/gamma-subunit complex binding"/>
    <property type="evidence" value="ECO:0007669"/>
    <property type="project" value="InterPro"/>
</dbReference>
<protein>
    <submittedName>
        <fullName evidence="11">G-protein alpha subunit</fullName>
    </submittedName>
</protein>
<keyword evidence="10" id="KW-1185">Reference proteome</keyword>
<accession>A0A1I7WLE9</accession>
<evidence type="ECO:0000256" key="8">
    <source>
        <dbReference type="ARBA" id="ARBA00023288"/>
    </source>
</evidence>
<proteinExistence type="predicted"/>
<dbReference type="GO" id="GO:0005525">
    <property type="term" value="F:GTP binding"/>
    <property type="evidence" value="ECO:0007669"/>
    <property type="project" value="UniProtKB-KW"/>
</dbReference>
<dbReference type="SUPFAM" id="SSF52540">
    <property type="entry name" value="P-loop containing nucleoside triphosphate hydrolases"/>
    <property type="match status" value="1"/>
</dbReference>
<comment type="subunit">
    <text evidence="1">G proteins are composed of 3 units; alpha, beta and gamma. The alpha chain contains the guanine nucleotide binding site.</text>
</comment>
<evidence type="ECO:0000256" key="4">
    <source>
        <dbReference type="ARBA" id="ARBA00022741"/>
    </source>
</evidence>
<evidence type="ECO:0000256" key="9">
    <source>
        <dbReference type="PIRSR" id="PIRSR601019-1"/>
    </source>
</evidence>